<protein>
    <submittedName>
        <fullName evidence="1">Uncharacterized protein</fullName>
    </submittedName>
</protein>
<organism evidence="1 2">
    <name type="scientific">Streptococcus gallolyticus</name>
    <dbReference type="NCBI Taxonomy" id="315405"/>
    <lineage>
        <taxon>Bacteria</taxon>
        <taxon>Bacillati</taxon>
        <taxon>Bacillota</taxon>
        <taxon>Bacilli</taxon>
        <taxon>Lactobacillales</taxon>
        <taxon>Streptococcaceae</taxon>
        <taxon>Streptococcus</taxon>
    </lineage>
</organism>
<evidence type="ECO:0000313" key="1">
    <source>
        <dbReference type="EMBL" id="SEM39486.1"/>
    </source>
</evidence>
<proteinExistence type="predicted"/>
<evidence type="ECO:0000313" key="2">
    <source>
        <dbReference type="Proteomes" id="UP000182764"/>
    </source>
</evidence>
<dbReference type="EMBL" id="FOBM01000023">
    <property type="protein sequence ID" value="SEM39486.1"/>
    <property type="molecule type" value="Genomic_DNA"/>
</dbReference>
<dbReference type="Proteomes" id="UP000182764">
    <property type="component" value="Unassembled WGS sequence"/>
</dbReference>
<sequence>MVPNKSKKILSLVTLILLGLAFPTYLLCHSFARPSESHLKEDSWLEKSNIVFYQKDKTVLTALKKELSQQKIPTLYLDFQSSDGQRLASRFDVDKAETIVMCRDGAITQECYTVEQDGTITLNQEVIEKASH</sequence>
<name>A0A1H7XZU9_9STRE</name>
<gene>
    <name evidence="1" type="ORF">SAMN04487839_12311</name>
</gene>
<dbReference type="AlphaFoldDB" id="A0A1H7XZU9"/>
<accession>A0A1H7XZU9</accession>
<reference evidence="1 2" key="1">
    <citation type="submission" date="2016-10" db="EMBL/GenBank/DDBJ databases">
        <authorList>
            <person name="de Groot N.N."/>
        </authorList>
    </citation>
    <scope>NUCLEOTIDE SEQUENCE [LARGE SCALE GENOMIC DNA]</scope>
    <source>
        <strain evidence="1 2">VTM1R29</strain>
    </source>
</reference>